<dbReference type="EMBL" id="SNRY01008666">
    <property type="protein sequence ID" value="KAA6308162.1"/>
    <property type="molecule type" value="Genomic_DNA"/>
</dbReference>
<evidence type="ECO:0000256" key="7">
    <source>
        <dbReference type="ARBA" id="ARBA00029440"/>
    </source>
</evidence>
<protein>
    <recommendedName>
        <fullName evidence="8">Aspartate/glutamate/uridylate kinase domain-containing protein</fullName>
    </recommendedName>
</protein>
<dbReference type="InterPro" id="IPR036393">
    <property type="entry name" value="AceGlu_kinase-like_sf"/>
</dbReference>
<dbReference type="GO" id="GO:0003991">
    <property type="term" value="F:acetylglutamate kinase activity"/>
    <property type="evidence" value="ECO:0007669"/>
    <property type="project" value="TreeGrafter"/>
</dbReference>
<keyword evidence="4" id="KW-0547">Nucleotide-binding</keyword>
<dbReference type="PIRSF" id="PIRSF000728">
    <property type="entry name" value="NAGK"/>
    <property type="match status" value="1"/>
</dbReference>
<reference evidence="9" key="1">
    <citation type="submission" date="2019-03" db="EMBL/GenBank/DDBJ databases">
        <title>Single cell metagenomics reveals metabolic interactions within the superorganism composed of flagellate Streblomastix strix and complex community of Bacteroidetes bacteria on its surface.</title>
        <authorList>
            <person name="Treitli S.C."/>
            <person name="Kolisko M."/>
            <person name="Husnik F."/>
            <person name="Keeling P."/>
            <person name="Hampl V."/>
        </authorList>
    </citation>
    <scope>NUCLEOTIDE SEQUENCE</scope>
    <source>
        <strain evidence="9">STM</strain>
    </source>
</reference>
<dbReference type="InterPro" id="IPR004662">
    <property type="entry name" value="AcgluKinase_fam"/>
</dbReference>
<evidence type="ECO:0000256" key="1">
    <source>
        <dbReference type="ARBA" id="ARBA00022571"/>
    </source>
</evidence>
<accession>A0A5J4PFW9</accession>
<evidence type="ECO:0000256" key="4">
    <source>
        <dbReference type="ARBA" id="ARBA00022741"/>
    </source>
</evidence>
<keyword evidence="5" id="KW-0418">Kinase</keyword>
<dbReference type="GO" id="GO:0006526">
    <property type="term" value="P:L-arginine biosynthetic process"/>
    <property type="evidence" value="ECO:0007669"/>
    <property type="project" value="UniProtKB-KW"/>
</dbReference>
<feature type="domain" description="Aspartate/glutamate/uridylate kinase" evidence="8">
    <location>
        <begin position="3"/>
        <end position="192"/>
    </location>
</feature>
<evidence type="ECO:0000256" key="5">
    <source>
        <dbReference type="ARBA" id="ARBA00022777"/>
    </source>
</evidence>
<comment type="caution">
    <text evidence="9">The sequence shown here is derived from an EMBL/GenBank/DDBJ whole genome shotgun (WGS) entry which is preliminary data.</text>
</comment>
<comment type="pathway">
    <text evidence="7">Amino-acid biosynthesis.</text>
</comment>
<dbReference type="CDD" id="cd04238">
    <property type="entry name" value="AAK_NAGK-like"/>
    <property type="match status" value="1"/>
</dbReference>
<sequence length="216" mass="23464">LGIESHMVDGRRITDAEMLKVVTMVYGGLVNKDITAGLQARGINALGLTGADMDIVRSVKRPVKEVDYGFVGDVSRVNVSFLAELIRKNIVPVIAPLTHDGEGNILNTNADTIAGETAKAFSAFFDVVLIYCFEKRGVLRNEDDDESIIPRITRADFEQYTAEGIIRNGMIPKLQNAFDAIEAGVSEVVITSASAIDGKEGTHIKNGLNFKHVNDE</sequence>
<evidence type="ECO:0000256" key="3">
    <source>
        <dbReference type="ARBA" id="ARBA00022679"/>
    </source>
</evidence>
<dbReference type="GO" id="GO:0005524">
    <property type="term" value="F:ATP binding"/>
    <property type="evidence" value="ECO:0007669"/>
    <property type="project" value="UniProtKB-KW"/>
</dbReference>
<name>A0A5J4PFW9_9ZZZZ</name>
<dbReference type="SUPFAM" id="SSF53633">
    <property type="entry name" value="Carbamate kinase-like"/>
    <property type="match status" value="1"/>
</dbReference>
<feature type="non-terminal residue" evidence="9">
    <location>
        <position position="1"/>
    </location>
</feature>
<evidence type="ECO:0000313" key="9">
    <source>
        <dbReference type="EMBL" id="KAA6308162.1"/>
    </source>
</evidence>
<evidence type="ECO:0000259" key="8">
    <source>
        <dbReference type="Pfam" id="PF00696"/>
    </source>
</evidence>
<dbReference type="InterPro" id="IPR001048">
    <property type="entry name" value="Asp/Glu/Uridylate_kinase"/>
</dbReference>
<evidence type="ECO:0000256" key="2">
    <source>
        <dbReference type="ARBA" id="ARBA00022605"/>
    </source>
</evidence>
<dbReference type="GO" id="GO:0005737">
    <property type="term" value="C:cytoplasm"/>
    <property type="evidence" value="ECO:0007669"/>
    <property type="project" value="InterPro"/>
</dbReference>
<dbReference type="AlphaFoldDB" id="A0A5J4PFW9"/>
<organism evidence="9">
    <name type="scientific">termite gut metagenome</name>
    <dbReference type="NCBI Taxonomy" id="433724"/>
    <lineage>
        <taxon>unclassified sequences</taxon>
        <taxon>metagenomes</taxon>
        <taxon>organismal metagenomes</taxon>
    </lineage>
</organism>
<dbReference type="NCBIfam" id="TIGR00761">
    <property type="entry name" value="argB"/>
    <property type="match status" value="1"/>
</dbReference>
<dbReference type="PANTHER" id="PTHR23342">
    <property type="entry name" value="N-ACETYLGLUTAMATE SYNTHASE"/>
    <property type="match status" value="1"/>
</dbReference>
<keyword evidence="2" id="KW-0028">Amino-acid biosynthesis</keyword>
<gene>
    <name evidence="9" type="ORF">EZS27_040159</name>
</gene>
<keyword evidence="6" id="KW-0067">ATP-binding</keyword>
<keyword evidence="3" id="KW-0808">Transferase</keyword>
<dbReference type="PANTHER" id="PTHR23342:SF0">
    <property type="entry name" value="N-ACETYLGLUTAMATE SYNTHASE, MITOCHONDRIAL"/>
    <property type="match status" value="1"/>
</dbReference>
<proteinExistence type="predicted"/>
<evidence type="ECO:0000256" key="6">
    <source>
        <dbReference type="ARBA" id="ARBA00022840"/>
    </source>
</evidence>
<dbReference type="Pfam" id="PF00696">
    <property type="entry name" value="AA_kinase"/>
    <property type="match status" value="1"/>
</dbReference>
<dbReference type="Gene3D" id="3.40.1160.10">
    <property type="entry name" value="Acetylglutamate kinase-like"/>
    <property type="match status" value="1"/>
</dbReference>
<keyword evidence="1" id="KW-0055">Arginine biosynthesis</keyword>